<evidence type="ECO:0000256" key="1">
    <source>
        <dbReference type="SAM" id="MobiDB-lite"/>
    </source>
</evidence>
<gene>
    <name evidence="3" type="ORF">LZC95_07090</name>
</gene>
<proteinExistence type="predicted"/>
<feature type="region of interest" description="Disordered" evidence="1">
    <location>
        <begin position="36"/>
        <end position="72"/>
    </location>
</feature>
<sequence>MRRQMWVRVATLFATLVASALASVTACLPEQERTTFGPAEALGPRPFPNPEPGNGAGGGGGPPDPGQICGGQGPIDAGDCTAKWSEIFAKTIAGSGTLACGKGGCHSKNSTPPEISADNAGTAWQQLTNYKISASRGGKPYINPCTKTPAESSIGCNLDNKCGQMPPGGGITADELAKINEWVQCGSPNN</sequence>
<feature type="signal peptide" evidence="2">
    <location>
        <begin position="1"/>
        <end position="22"/>
    </location>
</feature>
<organism evidence="3 4">
    <name type="scientific">Pendulispora brunnea</name>
    <dbReference type="NCBI Taxonomy" id="2905690"/>
    <lineage>
        <taxon>Bacteria</taxon>
        <taxon>Pseudomonadati</taxon>
        <taxon>Myxococcota</taxon>
        <taxon>Myxococcia</taxon>
        <taxon>Myxococcales</taxon>
        <taxon>Sorangiineae</taxon>
        <taxon>Pendulisporaceae</taxon>
        <taxon>Pendulispora</taxon>
    </lineage>
</organism>
<keyword evidence="4" id="KW-1185">Reference proteome</keyword>
<evidence type="ECO:0000313" key="4">
    <source>
        <dbReference type="Proteomes" id="UP001379533"/>
    </source>
</evidence>
<protein>
    <recommendedName>
        <fullName evidence="5">Secreted protein</fullName>
    </recommendedName>
</protein>
<dbReference type="RefSeq" id="WP_394847219.1">
    <property type="nucleotide sequence ID" value="NZ_CP089982.1"/>
</dbReference>
<dbReference type="PROSITE" id="PS51257">
    <property type="entry name" value="PROKAR_LIPOPROTEIN"/>
    <property type="match status" value="1"/>
</dbReference>
<evidence type="ECO:0008006" key="5">
    <source>
        <dbReference type="Google" id="ProtNLM"/>
    </source>
</evidence>
<evidence type="ECO:0000313" key="3">
    <source>
        <dbReference type="EMBL" id="WXA96600.1"/>
    </source>
</evidence>
<name>A0ABZ2KD51_9BACT</name>
<accession>A0ABZ2KD51</accession>
<dbReference type="EMBL" id="CP089982">
    <property type="protein sequence ID" value="WXA96600.1"/>
    <property type="molecule type" value="Genomic_DNA"/>
</dbReference>
<evidence type="ECO:0000256" key="2">
    <source>
        <dbReference type="SAM" id="SignalP"/>
    </source>
</evidence>
<dbReference type="Proteomes" id="UP001379533">
    <property type="component" value="Chromosome"/>
</dbReference>
<reference evidence="3 4" key="1">
    <citation type="submission" date="2021-12" db="EMBL/GenBank/DDBJ databases">
        <title>Discovery of the Pendulisporaceae a myxobacterial family with distinct sporulation behavior and unique specialized metabolism.</title>
        <authorList>
            <person name="Garcia R."/>
            <person name="Popoff A."/>
            <person name="Bader C.D."/>
            <person name="Loehr J."/>
            <person name="Walesch S."/>
            <person name="Walt C."/>
            <person name="Boldt J."/>
            <person name="Bunk B."/>
            <person name="Haeckl F.J.F.P.J."/>
            <person name="Gunesch A.P."/>
            <person name="Birkelbach J."/>
            <person name="Nuebel U."/>
            <person name="Pietschmann T."/>
            <person name="Bach T."/>
            <person name="Mueller R."/>
        </authorList>
    </citation>
    <scope>NUCLEOTIDE SEQUENCE [LARGE SCALE GENOMIC DNA]</scope>
    <source>
        <strain evidence="3 4">MSr12523</strain>
    </source>
</reference>
<feature type="chain" id="PRO_5045585377" description="Secreted protein" evidence="2">
    <location>
        <begin position="23"/>
        <end position="190"/>
    </location>
</feature>
<keyword evidence="2" id="KW-0732">Signal</keyword>